<dbReference type="EMBL" id="JXTC01000420">
    <property type="protein sequence ID" value="PON55526.1"/>
    <property type="molecule type" value="Genomic_DNA"/>
</dbReference>
<keyword evidence="1" id="KW-0812">Transmembrane</keyword>
<dbReference type="GO" id="GO:0010027">
    <property type="term" value="P:thylakoid membrane organization"/>
    <property type="evidence" value="ECO:0007669"/>
    <property type="project" value="TreeGrafter"/>
</dbReference>
<dbReference type="Proteomes" id="UP000237000">
    <property type="component" value="Unassembled WGS sequence"/>
</dbReference>
<reference evidence="3" key="1">
    <citation type="submission" date="2016-06" db="EMBL/GenBank/DDBJ databases">
        <title>Parallel loss of symbiosis genes in relatives of nitrogen-fixing non-legume Parasponia.</title>
        <authorList>
            <person name="Van Velzen R."/>
            <person name="Holmer R."/>
            <person name="Bu F."/>
            <person name="Rutten L."/>
            <person name="Van Zeijl A."/>
            <person name="Liu W."/>
            <person name="Santuari L."/>
            <person name="Cao Q."/>
            <person name="Sharma T."/>
            <person name="Shen D."/>
            <person name="Roswanjaya Y."/>
            <person name="Wardhani T."/>
            <person name="Kalhor M.S."/>
            <person name="Jansen J."/>
            <person name="Van den Hoogen J."/>
            <person name="Gungor B."/>
            <person name="Hartog M."/>
            <person name="Hontelez J."/>
            <person name="Verver J."/>
            <person name="Yang W.-C."/>
            <person name="Schijlen E."/>
            <person name="Repin R."/>
            <person name="Schilthuizen M."/>
            <person name="Schranz E."/>
            <person name="Heidstra R."/>
            <person name="Miyata K."/>
            <person name="Fedorova E."/>
            <person name="Kohlen W."/>
            <person name="Bisseling T."/>
            <person name="Smit S."/>
            <person name="Geurts R."/>
        </authorList>
    </citation>
    <scope>NUCLEOTIDE SEQUENCE [LARGE SCALE GENOMIC DNA]</scope>
    <source>
        <strain evidence="3">cv. RG33-2</strain>
    </source>
</reference>
<keyword evidence="1" id="KW-0472">Membrane</keyword>
<proteinExistence type="predicted"/>
<evidence type="ECO:0000313" key="2">
    <source>
        <dbReference type="EMBL" id="PON55526.1"/>
    </source>
</evidence>
<dbReference type="InParanoid" id="A0A2P5C3C5"/>
<dbReference type="FunCoup" id="A0A2P5C3C5">
    <property type="interactions" value="1230"/>
</dbReference>
<dbReference type="AlphaFoldDB" id="A0A2P5C3C5"/>
<evidence type="ECO:0000313" key="3">
    <source>
        <dbReference type="Proteomes" id="UP000237000"/>
    </source>
</evidence>
<organism evidence="2 3">
    <name type="scientific">Trema orientale</name>
    <name type="common">Charcoal tree</name>
    <name type="synonym">Celtis orientalis</name>
    <dbReference type="NCBI Taxonomy" id="63057"/>
    <lineage>
        <taxon>Eukaryota</taxon>
        <taxon>Viridiplantae</taxon>
        <taxon>Streptophyta</taxon>
        <taxon>Embryophyta</taxon>
        <taxon>Tracheophyta</taxon>
        <taxon>Spermatophyta</taxon>
        <taxon>Magnoliopsida</taxon>
        <taxon>eudicotyledons</taxon>
        <taxon>Gunneridae</taxon>
        <taxon>Pentapetalae</taxon>
        <taxon>rosids</taxon>
        <taxon>fabids</taxon>
        <taxon>Rosales</taxon>
        <taxon>Cannabaceae</taxon>
        <taxon>Trema</taxon>
    </lineage>
</organism>
<keyword evidence="3" id="KW-1185">Reference proteome</keyword>
<dbReference type="GO" id="GO:0009658">
    <property type="term" value="P:chloroplast organization"/>
    <property type="evidence" value="ECO:0007669"/>
    <property type="project" value="TreeGrafter"/>
</dbReference>
<sequence length="212" mass="22774">MSLGLFPYIFGVNFLIQAITFLRSFSISVVKMSMLTAAGTTVVSSPLLLPARRVGCKRQSRLMKSGLGRVCYQFQPLPTKCAPVRSLKLGPVRCGTHSVLMETRKSAMFSTRRQSSAYICAAAFSATCAAVQTQTVTRQAPTITHLPVKDKLPDLDDGGTGFPPRYDGGWGGGGGGGGGNSSGGLLLFGFLLFLDFLKDKESKGSYEEDRMR</sequence>
<comment type="caution">
    <text evidence="2">The sequence shown here is derived from an EMBL/GenBank/DDBJ whole genome shotgun (WGS) entry which is preliminary data.</text>
</comment>
<evidence type="ECO:0000256" key="1">
    <source>
        <dbReference type="SAM" id="Phobius"/>
    </source>
</evidence>
<protein>
    <submittedName>
        <fullName evidence="2">Uncharacterized protein</fullName>
    </submittedName>
</protein>
<dbReference type="GO" id="GO:0009507">
    <property type="term" value="C:chloroplast"/>
    <property type="evidence" value="ECO:0007669"/>
    <property type="project" value="TreeGrafter"/>
</dbReference>
<dbReference type="PANTHER" id="PTHR34938">
    <property type="entry name" value="PROTEIN FERTILITY RESTORER RF2, MITOCHONDRIAL"/>
    <property type="match status" value="1"/>
</dbReference>
<accession>A0A2P5C3C5</accession>
<name>A0A2P5C3C5_TREOI</name>
<gene>
    <name evidence="2" type="ORF">TorRG33x02_299130</name>
</gene>
<dbReference type="InterPro" id="IPR040299">
    <property type="entry name" value="RF2K-like"/>
</dbReference>
<dbReference type="STRING" id="63057.A0A2P5C3C5"/>
<dbReference type="OrthoDB" id="10397281at2759"/>
<keyword evidence="1" id="KW-1133">Transmembrane helix</keyword>
<feature type="transmembrane region" description="Helical" evidence="1">
    <location>
        <begin position="6"/>
        <end position="25"/>
    </location>
</feature>
<dbReference type="PANTHER" id="PTHR34938:SF1">
    <property type="entry name" value="PROTEIN FERTILITY RESTORER RF2, MITOCHONDRIAL"/>
    <property type="match status" value="1"/>
</dbReference>